<comment type="similarity">
    <text evidence="2">Belongs to the VirD4/TraG family.</text>
</comment>
<evidence type="ECO:0000313" key="9">
    <source>
        <dbReference type="Proteomes" id="UP000305730"/>
    </source>
</evidence>
<gene>
    <name evidence="8" type="ORF">CWB96_03830</name>
    <name evidence="7" type="ORF">CWB97_05180</name>
</gene>
<dbReference type="Pfam" id="PF02534">
    <property type="entry name" value="T4SS-DNA_transf"/>
    <property type="match status" value="1"/>
</dbReference>
<dbReference type="EMBL" id="PNCL01000016">
    <property type="protein sequence ID" value="TMP61425.1"/>
    <property type="molecule type" value="Genomic_DNA"/>
</dbReference>
<sequence length="247" mass="27367">MDKIIMVFKAIGAFAYKATEYLIKGKVLNTKQGSKLLNSSEASSFLSRRNKGLLIDGNNRYLSVTESFQNVCFTARVGAGKTTKYIISNVLAKANDNVSLVVHDPKGEVHQATSGYLKANGYNIVVFNPHDVSKSNLFNPFTEAKNFVELELIAETLIWSGNPKEGDAYWNNGATRILGALIKCLSFGDKKYFNLPNLYHLLQNFGALGEGLDDWIANNCWDPDFPEDESVLNEWKGALTGNKEAIQ</sequence>
<dbReference type="Proteomes" id="UP000305730">
    <property type="component" value="Unassembled WGS sequence"/>
</dbReference>
<accession>A0A5S3XUU6</accession>
<evidence type="ECO:0000313" key="7">
    <source>
        <dbReference type="EMBL" id="TMP45194.1"/>
    </source>
</evidence>
<keyword evidence="9" id="KW-1185">Reference proteome</keyword>
<dbReference type="Proteomes" id="UP000307706">
    <property type="component" value="Unassembled WGS sequence"/>
</dbReference>
<protein>
    <recommendedName>
        <fullName evidence="11">Type IV secretion system coupling protein TraD DNA-binding domain-containing protein</fullName>
    </recommendedName>
</protein>
<proteinExistence type="inferred from homology"/>
<reference evidence="9 10" key="1">
    <citation type="submission" date="2017-12" db="EMBL/GenBank/DDBJ databases">
        <authorList>
            <person name="Paulsen S."/>
            <person name="Gram L.K."/>
        </authorList>
    </citation>
    <scope>NUCLEOTIDE SEQUENCE [LARGE SCALE GENOMIC DNA]</scope>
    <source>
        <strain evidence="8 10">S2231</strain>
        <strain evidence="7 9">S2233</strain>
    </source>
</reference>
<evidence type="ECO:0000256" key="2">
    <source>
        <dbReference type="ARBA" id="ARBA00008806"/>
    </source>
</evidence>
<keyword evidence="3" id="KW-1003">Cell membrane</keyword>
<comment type="caution">
    <text evidence="8">The sequence shown here is derived from an EMBL/GenBank/DDBJ whole genome shotgun (WGS) entry which is preliminary data.</text>
</comment>
<organism evidence="8 10">
    <name type="scientific">Pseudoalteromonas citrea</name>
    <dbReference type="NCBI Taxonomy" id="43655"/>
    <lineage>
        <taxon>Bacteria</taxon>
        <taxon>Pseudomonadati</taxon>
        <taxon>Pseudomonadota</taxon>
        <taxon>Gammaproteobacteria</taxon>
        <taxon>Alteromonadales</taxon>
        <taxon>Pseudoalteromonadaceae</taxon>
        <taxon>Pseudoalteromonas</taxon>
    </lineage>
</organism>
<dbReference type="SUPFAM" id="SSF52540">
    <property type="entry name" value="P-loop containing nucleoside triphosphate hydrolases"/>
    <property type="match status" value="1"/>
</dbReference>
<keyword evidence="4" id="KW-0812">Transmembrane</keyword>
<dbReference type="InterPro" id="IPR003688">
    <property type="entry name" value="TraG/VirD4"/>
</dbReference>
<reference evidence="8" key="3">
    <citation type="submission" date="2019-09" db="EMBL/GenBank/DDBJ databases">
        <title>Co-occurence of chitin degradation, pigmentation and bioactivity in marine Pseudoalteromonas.</title>
        <authorList>
            <person name="Sonnenschein E.C."/>
            <person name="Bech P.K."/>
        </authorList>
    </citation>
    <scope>NUCLEOTIDE SEQUENCE</scope>
    <source>
        <strain evidence="8">S2231</strain>
    </source>
</reference>
<keyword evidence="5" id="KW-1133">Transmembrane helix</keyword>
<evidence type="ECO:0000256" key="3">
    <source>
        <dbReference type="ARBA" id="ARBA00022475"/>
    </source>
</evidence>
<comment type="subcellular location">
    <subcellularLocation>
        <location evidence="1">Cell membrane</location>
        <topology evidence="1">Multi-pass membrane protein</topology>
    </subcellularLocation>
</comment>
<dbReference type="PANTHER" id="PTHR37937">
    <property type="entry name" value="CONJUGATIVE TRANSFER: DNA TRANSPORT"/>
    <property type="match status" value="1"/>
</dbReference>
<dbReference type="Gene3D" id="3.40.50.300">
    <property type="entry name" value="P-loop containing nucleotide triphosphate hydrolases"/>
    <property type="match status" value="1"/>
</dbReference>
<keyword evidence="6" id="KW-0472">Membrane</keyword>
<reference evidence="9 10" key="2">
    <citation type="submission" date="2019-06" db="EMBL/GenBank/DDBJ databases">
        <title>Co-occurence of chitin degradation, pigmentation and bioactivity in marine Pseudoalteromonas.</title>
        <authorList>
            <person name="Sonnenschein E.C."/>
            <person name="Bech P.K."/>
        </authorList>
    </citation>
    <scope>NUCLEOTIDE SEQUENCE [LARGE SCALE GENOMIC DNA]</scope>
    <source>
        <strain evidence="10">S2231</strain>
        <strain evidence="7 9">S2233</strain>
    </source>
</reference>
<dbReference type="PANTHER" id="PTHR37937:SF1">
    <property type="entry name" value="CONJUGATIVE TRANSFER: DNA TRANSPORT"/>
    <property type="match status" value="1"/>
</dbReference>
<dbReference type="InterPro" id="IPR027417">
    <property type="entry name" value="P-loop_NTPase"/>
</dbReference>
<evidence type="ECO:0000313" key="8">
    <source>
        <dbReference type="EMBL" id="TMP61425.1"/>
    </source>
</evidence>
<dbReference type="RefSeq" id="WP_138595487.1">
    <property type="nucleotide sequence ID" value="NZ_PNCK01000018.1"/>
</dbReference>
<evidence type="ECO:0000313" key="10">
    <source>
        <dbReference type="Proteomes" id="UP000307706"/>
    </source>
</evidence>
<dbReference type="EMBL" id="PNCK01000018">
    <property type="protein sequence ID" value="TMP45194.1"/>
    <property type="molecule type" value="Genomic_DNA"/>
</dbReference>
<dbReference type="GO" id="GO:0005886">
    <property type="term" value="C:plasma membrane"/>
    <property type="evidence" value="ECO:0007669"/>
    <property type="project" value="UniProtKB-SubCell"/>
</dbReference>
<dbReference type="OrthoDB" id="6302031at2"/>
<evidence type="ECO:0000256" key="6">
    <source>
        <dbReference type="ARBA" id="ARBA00023136"/>
    </source>
</evidence>
<evidence type="ECO:0000256" key="1">
    <source>
        <dbReference type="ARBA" id="ARBA00004651"/>
    </source>
</evidence>
<dbReference type="InterPro" id="IPR051539">
    <property type="entry name" value="T4SS-coupling_protein"/>
</dbReference>
<evidence type="ECO:0000256" key="4">
    <source>
        <dbReference type="ARBA" id="ARBA00022692"/>
    </source>
</evidence>
<evidence type="ECO:0008006" key="11">
    <source>
        <dbReference type="Google" id="ProtNLM"/>
    </source>
</evidence>
<evidence type="ECO:0000256" key="5">
    <source>
        <dbReference type="ARBA" id="ARBA00022989"/>
    </source>
</evidence>
<dbReference type="AlphaFoldDB" id="A0A5S3XUU6"/>
<name>A0A5S3XUU6_9GAMM</name>